<evidence type="ECO:0000256" key="5">
    <source>
        <dbReference type="ARBA" id="ARBA00038874"/>
    </source>
</evidence>
<evidence type="ECO:0000256" key="4">
    <source>
        <dbReference type="ARBA" id="ARBA00038211"/>
    </source>
</evidence>
<evidence type="ECO:0000313" key="7">
    <source>
        <dbReference type="Proteomes" id="UP000270296"/>
    </source>
</evidence>
<evidence type="ECO:0000313" key="8">
    <source>
        <dbReference type="WBParaSite" id="SBAD_0000138801-mRNA-1"/>
    </source>
</evidence>
<organism evidence="8">
    <name type="scientific">Soboliphyme baturini</name>
    <dbReference type="NCBI Taxonomy" id="241478"/>
    <lineage>
        <taxon>Eukaryota</taxon>
        <taxon>Metazoa</taxon>
        <taxon>Ecdysozoa</taxon>
        <taxon>Nematoda</taxon>
        <taxon>Enoplea</taxon>
        <taxon>Dorylaimia</taxon>
        <taxon>Dioctophymatida</taxon>
        <taxon>Dioctophymatoidea</taxon>
        <taxon>Soboliphymatidae</taxon>
        <taxon>Soboliphyme</taxon>
    </lineage>
</organism>
<protein>
    <recommendedName>
        <fullName evidence="5">ethanolamine kinase</fullName>
        <ecNumber evidence="5">2.7.1.82</ecNumber>
    </recommendedName>
</protein>
<comment type="pathway">
    <text evidence="3">Phospholipid metabolism; phosphatidylethanolamine biosynthesis; phosphatidylethanolamine from ethanolamine: step 1/3.</text>
</comment>
<dbReference type="SUPFAM" id="SSF56112">
    <property type="entry name" value="Protein kinase-like (PK-like)"/>
    <property type="match status" value="1"/>
</dbReference>
<evidence type="ECO:0000256" key="1">
    <source>
        <dbReference type="ARBA" id="ARBA00023209"/>
    </source>
</evidence>
<keyword evidence="7" id="KW-1185">Reference proteome</keyword>
<dbReference type="GO" id="GO:0005737">
    <property type="term" value="C:cytoplasm"/>
    <property type="evidence" value="ECO:0007669"/>
    <property type="project" value="TreeGrafter"/>
</dbReference>
<evidence type="ECO:0000256" key="2">
    <source>
        <dbReference type="ARBA" id="ARBA00023264"/>
    </source>
</evidence>
<comment type="similarity">
    <text evidence="4">Belongs to the choline/ethanolamine kinase family.</text>
</comment>
<dbReference type="GO" id="GO:0004305">
    <property type="term" value="F:ethanolamine kinase activity"/>
    <property type="evidence" value="ECO:0007669"/>
    <property type="project" value="UniProtKB-EC"/>
</dbReference>
<dbReference type="InterPro" id="IPR011009">
    <property type="entry name" value="Kinase-like_dom_sf"/>
</dbReference>
<keyword evidence="2" id="KW-1208">Phospholipid metabolism</keyword>
<dbReference type="Gene3D" id="3.90.1200.10">
    <property type="match status" value="1"/>
</dbReference>
<dbReference type="WBParaSite" id="SBAD_0000138801-mRNA-1">
    <property type="protein sequence ID" value="SBAD_0000138801-mRNA-1"/>
    <property type="gene ID" value="SBAD_0000138801"/>
</dbReference>
<evidence type="ECO:0000313" key="6">
    <source>
        <dbReference type="EMBL" id="VDO94020.1"/>
    </source>
</evidence>
<proteinExistence type="inferred from homology"/>
<reference evidence="6 7" key="2">
    <citation type="submission" date="2018-11" db="EMBL/GenBank/DDBJ databases">
        <authorList>
            <consortium name="Pathogen Informatics"/>
        </authorList>
    </citation>
    <scope>NUCLEOTIDE SEQUENCE [LARGE SCALE GENOMIC DNA]</scope>
</reference>
<dbReference type="Pfam" id="PF01633">
    <property type="entry name" value="Choline_kinase"/>
    <property type="match status" value="1"/>
</dbReference>
<keyword evidence="1" id="KW-0443">Lipid metabolism</keyword>
<evidence type="ECO:0000256" key="3">
    <source>
        <dbReference type="ARBA" id="ARBA00037883"/>
    </source>
</evidence>
<accession>A0A183ICI7</accession>
<sequence length="276" mass="31598">MAATLPHYPYSILPLQDDQWMRSVRKICKVLRPHWKVDGMQFNFLSGGYMNKTLCCLCPESEAGENERLLFRITLIEDEQLINRKAELEALQLMHDHCNGSHLYCTFANGLVCSFLPGSTLNPKQLADQKISRLISNSMASMHALAAHVAKSLYLEKTGEHYLANVMSLLVSKTINAPCDIWNRFRKLKFPLSKAQLAEEHSFCSQLCLRLKSEIVFCHNDLNMYNMIYNGQENAVHLIDVEFAGLNYQAFDIANHFCEFAGILVIMEYLYGYIRS</sequence>
<dbReference type="AlphaFoldDB" id="A0A183ICI7"/>
<dbReference type="OrthoDB" id="10267235at2759"/>
<reference evidence="8" key="1">
    <citation type="submission" date="2016-06" db="UniProtKB">
        <authorList>
            <consortium name="WormBaseParasite"/>
        </authorList>
    </citation>
    <scope>IDENTIFICATION</scope>
</reference>
<dbReference type="PANTHER" id="PTHR22603">
    <property type="entry name" value="CHOLINE/ETHANOALAMINE KINASE"/>
    <property type="match status" value="1"/>
</dbReference>
<dbReference type="PANTHER" id="PTHR22603:SF66">
    <property type="entry name" value="ETHANOLAMINE KINASE"/>
    <property type="match status" value="1"/>
</dbReference>
<dbReference type="GO" id="GO:0006646">
    <property type="term" value="P:phosphatidylethanolamine biosynthetic process"/>
    <property type="evidence" value="ECO:0007669"/>
    <property type="project" value="TreeGrafter"/>
</dbReference>
<gene>
    <name evidence="6" type="ORF">SBAD_LOCUS1331</name>
</gene>
<name>A0A183ICI7_9BILA</name>
<dbReference type="Proteomes" id="UP000270296">
    <property type="component" value="Unassembled WGS sequence"/>
</dbReference>
<dbReference type="EC" id="2.7.1.82" evidence="5"/>
<keyword evidence="1" id="KW-0594">Phospholipid biosynthesis</keyword>
<keyword evidence="1" id="KW-0444">Lipid biosynthesis</keyword>
<dbReference type="EMBL" id="UZAM01006792">
    <property type="protein sequence ID" value="VDO94020.1"/>
    <property type="molecule type" value="Genomic_DNA"/>
</dbReference>